<evidence type="ECO:0000313" key="1">
    <source>
        <dbReference type="EMBL" id="MBB6372555.1"/>
    </source>
</evidence>
<gene>
    <name evidence="1" type="ORF">HNP36_003673</name>
</gene>
<dbReference type="AlphaFoldDB" id="A0A841NPA1"/>
<accession>A0A841NPA1</accession>
<dbReference type="Proteomes" id="UP000589738">
    <property type="component" value="Unassembled WGS sequence"/>
</dbReference>
<organism evidence="1 2">
    <name type="scientific">Chryseobacterium shigense</name>
    <dbReference type="NCBI Taxonomy" id="297244"/>
    <lineage>
        <taxon>Bacteria</taxon>
        <taxon>Pseudomonadati</taxon>
        <taxon>Bacteroidota</taxon>
        <taxon>Flavobacteriia</taxon>
        <taxon>Flavobacteriales</taxon>
        <taxon>Weeksellaceae</taxon>
        <taxon>Chryseobacterium group</taxon>
        <taxon>Chryseobacterium</taxon>
    </lineage>
</organism>
<name>A0A841NPA1_9FLAO</name>
<proteinExistence type="predicted"/>
<reference evidence="1 2" key="1">
    <citation type="submission" date="2020-08" db="EMBL/GenBank/DDBJ databases">
        <title>Functional genomics of gut bacteria from endangered species of beetles.</title>
        <authorList>
            <person name="Carlos-Shanley C."/>
        </authorList>
    </citation>
    <scope>NUCLEOTIDE SEQUENCE [LARGE SCALE GENOMIC DNA]</scope>
    <source>
        <strain evidence="1 2">S00136</strain>
    </source>
</reference>
<dbReference type="EMBL" id="JACHLC010000007">
    <property type="protein sequence ID" value="MBB6372555.1"/>
    <property type="molecule type" value="Genomic_DNA"/>
</dbReference>
<keyword evidence="2" id="KW-1185">Reference proteome</keyword>
<sequence>MKQDSIKSKESINISNTIFQLYEPLLNFADWEIDQILVYSDKYFCADIYICEDTGYNDIFVGITYNPIFEIHLEYIESRIINFLVSERGYDISKLDIAKVAFDW</sequence>
<evidence type="ECO:0000313" key="2">
    <source>
        <dbReference type="Proteomes" id="UP000589738"/>
    </source>
</evidence>
<dbReference type="RefSeq" id="WP_184167091.1">
    <property type="nucleotide sequence ID" value="NZ_JACHLC010000007.1"/>
</dbReference>
<protein>
    <submittedName>
        <fullName evidence="1">Uncharacterized protein</fullName>
    </submittedName>
</protein>
<comment type="caution">
    <text evidence="1">The sequence shown here is derived from an EMBL/GenBank/DDBJ whole genome shotgun (WGS) entry which is preliminary data.</text>
</comment>